<reference evidence="6 7" key="1">
    <citation type="submission" date="2014-11" db="EMBL/GenBank/DDBJ databases">
        <title>Genome sequence and analysis of novel Kurthia sp.</title>
        <authorList>
            <person name="Lawson J.N."/>
            <person name="Gonzalez J.E."/>
            <person name="Rinauldi L."/>
            <person name="Xuan Z."/>
            <person name="Firman A."/>
            <person name="Shaddox L."/>
            <person name="Trudeau A."/>
            <person name="Shah S."/>
            <person name="Reiman D."/>
        </authorList>
    </citation>
    <scope>NUCLEOTIDE SEQUENCE [LARGE SCALE GENOMIC DNA]</scope>
    <source>
        <strain evidence="6 7">3B1D</strain>
    </source>
</reference>
<evidence type="ECO:0000256" key="3">
    <source>
        <dbReference type="ARBA" id="ARBA00022801"/>
    </source>
</evidence>
<dbReference type="Pfam" id="PF00326">
    <property type="entry name" value="Peptidase_S9"/>
    <property type="match status" value="1"/>
</dbReference>
<evidence type="ECO:0000256" key="1">
    <source>
        <dbReference type="ARBA" id="ARBA00010040"/>
    </source>
</evidence>
<evidence type="ECO:0000313" key="7">
    <source>
        <dbReference type="Proteomes" id="UP000288623"/>
    </source>
</evidence>
<feature type="domain" description="Peptidase S9 prolyl oligopeptidase catalytic" evidence="5">
    <location>
        <begin position="451"/>
        <end position="660"/>
    </location>
</feature>
<dbReference type="GO" id="GO:0004252">
    <property type="term" value="F:serine-type endopeptidase activity"/>
    <property type="evidence" value="ECO:0007669"/>
    <property type="project" value="TreeGrafter"/>
</dbReference>
<keyword evidence="3" id="KW-0378">Hydrolase</keyword>
<dbReference type="InterPro" id="IPR011042">
    <property type="entry name" value="6-blade_b-propeller_TolB-like"/>
</dbReference>
<name>A0A433RRK8_9BACL</name>
<dbReference type="SUPFAM" id="SSF53474">
    <property type="entry name" value="alpha/beta-Hydrolases"/>
    <property type="match status" value="1"/>
</dbReference>
<keyword evidence="4" id="KW-0720">Serine protease</keyword>
<dbReference type="AlphaFoldDB" id="A0A433RRK8"/>
<dbReference type="InterPro" id="IPR029058">
    <property type="entry name" value="AB_hydrolase_fold"/>
</dbReference>
<dbReference type="RefSeq" id="WP_126991244.1">
    <property type="nucleotide sequence ID" value="NZ_JTFC01000033.1"/>
</dbReference>
<sequence>MTRLIESKDLYQLHSVTSPVLSPNGKEAIFVRTEMNDRDNTYYGYLYHINLETKEITQWTHLKERILNIKWSPDARYVSFLATRSKKNQLYILPTRGGEAQCLTNFMYGLTNYEWSPNSESIWFSANVEEDKEFTDMATKINPKRPDVYEVSGMRYKLNGMGLLAKNRHSQIGSIDILTQRITRFTNDTFDYHFAALSNDGTKLVYAVNRADEEQRDHDFSSPLYIVDIETKEETLITDMQGYFGEAYFSLDDRYVAFVGSPLEPFKNAAHAEVYIYDVKEQYYYSLTAAMDLPVGDYQTADVQQGAVAPGVVWCDDNALYFQMSSMGDTRLYYATLDGAIYPATPENEHVYGYDVNHDAIHAIATISDSTHIGELYALNISTGEREQLTRFNTAFEKEVTIVEPEAFNFTNDAGELVFGWLMKPAAYEDGKQYPLLLNIHGGPHMMYGNTFIHEMQLFAAKGYGVVYVNPRGSHGYSQAFVNGCRNDYGGGDYRDLMQAVDIVLEENPWIDEHRLAVTGGSYGGFMTNWIVGHTNRFKVAATQRSISNWTSFYGVSDIGYYFTEWQIGSDMTDVNKLWAHSPLKYAEKVETPLLILHSEQDYRCPIEQAEQFYMTLKSMGKTTKFVRFPRANHDLSRTGLPNLRQERLKQLVVWFEKYL</sequence>
<dbReference type="Proteomes" id="UP000288623">
    <property type="component" value="Unassembled WGS sequence"/>
</dbReference>
<dbReference type="FunFam" id="3.40.50.1820:FF:000028">
    <property type="entry name" value="S9 family peptidase"/>
    <property type="match status" value="1"/>
</dbReference>
<evidence type="ECO:0000259" key="5">
    <source>
        <dbReference type="Pfam" id="PF00326"/>
    </source>
</evidence>
<dbReference type="PANTHER" id="PTHR42776">
    <property type="entry name" value="SERINE PEPTIDASE S9 FAMILY MEMBER"/>
    <property type="match status" value="1"/>
</dbReference>
<keyword evidence="2" id="KW-0645">Protease</keyword>
<evidence type="ECO:0000256" key="4">
    <source>
        <dbReference type="ARBA" id="ARBA00022825"/>
    </source>
</evidence>
<evidence type="ECO:0000313" key="6">
    <source>
        <dbReference type="EMBL" id="RUS53819.1"/>
    </source>
</evidence>
<dbReference type="Gene3D" id="3.40.50.1820">
    <property type="entry name" value="alpha/beta hydrolase"/>
    <property type="match status" value="1"/>
</dbReference>
<accession>A0A433RRK8</accession>
<comment type="similarity">
    <text evidence="1">Belongs to the peptidase S9C family.</text>
</comment>
<dbReference type="InterPro" id="IPR011659">
    <property type="entry name" value="WD40"/>
</dbReference>
<dbReference type="Pfam" id="PF07676">
    <property type="entry name" value="PD40"/>
    <property type="match status" value="1"/>
</dbReference>
<protein>
    <submittedName>
        <fullName evidence="6">Peptidase</fullName>
    </submittedName>
</protein>
<dbReference type="EMBL" id="JTFC01000033">
    <property type="protein sequence ID" value="RUS53819.1"/>
    <property type="molecule type" value="Genomic_DNA"/>
</dbReference>
<organism evidence="6 7">
    <name type="scientific">Candidatus Kurthia intestinigallinarum</name>
    <dbReference type="NCBI Taxonomy" id="1562256"/>
    <lineage>
        <taxon>Bacteria</taxon>
        <taxon>Bacillati</taxon>
        <taxon>Bacillota</taxon>
        <taxon>Bacilli</taxon>
        <taxon>Bacillales</taxon>
        <taxon>Caryophanaceae</taxon>
        <taxon>Kurthia</taxon>
    </lineage>
</organism>
<dbReference type="SUPFAM" id="SSF82171">
    <property type="entry name" value="DPP6 N-terminal domain-like"/>
    <property type="match status" value="1"/>
</dbReference>
<evidence type="ECO:0000256" key="2">
    <source>
        <dbReference type="ARBA" id="ARBA00022670"/>
    </source>
</evidence>
<dbReference type="Gene3D" id="2.120.10.30">
    <property type="entry name" value="TolB, C-terminal domain"/>
    <property type="match status" value="2"/>
</dbReference>
<comment type="caution">
    <text evidence="6">The sequence shown here is derived from an EMBL/GenBank/DDBJ whole genome shotgun (WGS) entry which is preliminary data.</text>
</comment>
<proteinExistence type="inferred from homology"/>
<dbReference type="PANTHER" id="PTHR42776:SF27">
    <property type="entry name" value="DIPEPTIDYL PEPTIDASE FAMILY MEMBER 6"/>
    <property type="match status" value="1"/>
</dbReference>
<dbReference type="InterPro" id="IPR001375">
    <property type="entry name" value="Peptidase_S9_cat"/>
</dbReference>
<gene>
    <name evidence="6" type="ORF">QI30_14050</name>
</gene>
<dbReference type="GO" id="GO:0006508">
    <property type="term" value="P:proteolysis"/>
    <property type="evidence" value="ECO:0007669"/>
    <property type="project" value="UniProtKB-KW"/>
</dbReference>
<keyword evidence="7" id="KW-1185">Reference proteome</keyword>
<dbReference type="OrthoDB" id="108903at2"/>